<feature type="region of interest" description="Disordered" evidence="14">
    <location>
        <begin position="1132"/>
        <end position="1161"/>
    </location>
</feature>
<evidence type="ECO:0000256" key="10">
    <source>
        <dbReference type="PIRSR" id="PIRSR622684-1"/>
    </source>
</evidence>
<dbReference type="PRINTS" id="PR00704">
    <property type="entry name" value="CALPAIN"/>
</dbReference>
<dbReference type="EnsemblMetazoa" id="AEPI011128-RA">
    <property type="protein sequence ID" value="AEPI011128-PA"/>
    <property type="gene ID" value="AEPI011128"/>
</dbReference>
<dbReference type="SUPFAM" id="SSF53335">
    <property type="entry name" value="S-adenosyl-L-methionine-dependent methyltransferases"/>
    <property type="match status" value="1"/>
</dbReference>
<dbReference type="SMART" id="SM00443">
    <property type="entry name" value="G_patch"/>
    <property type="match status" value="1"/>
</dbReference>
<feature type="active site" evidence="10 11">
    <location>
        <position position="1560"/>
    </location>
</feature>
<dbReference type="InterPro" id="IPR029063">
    <property type="entry name" value="SAM-dependent_MTases_sf"/>
</dbReference>
<dbReference type="Gene3D" id="3.30.470.30">
    <property type="entry name" value="DNA ligase/mRNA capping enzyme"/>
    <property type="match status" value="1"/>
</dbReference>
<evidence type="ECO:0000256" key="4">
    <source>
        <dbReference type="ARBA" id="ARBA00022723"/>
    </source>
</evidence>
<evidence type="ECO:0000259" key="15">
    <source>
        <dbReference type="PROSITE" id="PS50174"/>
    </source>
</evidence>
<comment type="similarity">
    <text evidence="1">Belongs to the peptidase C2 family.</text>
</comment>
<keyword evidence="20" id="KW-1185">Reference proteome</keyword>
<feature type="domain" description="RanBP2-type" evidence="16">
    <location>
        <begin position="1307"/>
        <end position="1337"/>
    </location>
</feature>
<dbReference type="Pfam" id="PF00648">
    <property type="entry name" value="Peptidase_C2"/>
    <property type="match status" value="1"/>
</dbReference>
<dbReference type="InterPro" id="IPR050851">
    <property type="entry name" value="mRNA_Cap_2O-Ribose_MeTrfase"/>
</dbReference>
<keyword evidence="4" id="KW-0479">Metal-binding</keyword>
<reference evidence="20" key="1">
    <citation type="submission" date="2013-03" db="EMBL/GenBank/DDBJ databases">
        <title>The Genome Sequence of Anopheles epiroticus epiroticus2.</title>
        <authorList>
            <consortium name="The Broad Institute Genomics Platform"/>
            <person name="Neafsey D.E."/>
            <person name="Howell P."/>
            <person name="Walker B."/>
            <person name="Young S.K."/>
            <person name="Zeng Q."/>
            <person name="Gargeya S."/>
            <person name="Fitzgerald M."/>
            <person name="Haas B."/>
            <person name="Abouelleil A."/>
            <person name="Allen A.W."/>
            <person name="Alvarado L."/>
            <person name="Arachchi H.M."/>
            <person name="Berlin A.M."/>
            <person name="Chapman S.B."/>
            <person name="Gainer-Dewar J."/>
            <person name="Goldberg J."/>
            <person name="Griggs A."/>
            <person name="Gujja S."/>
            <person name="Hansen M."/>
            <person name="Howarth C."/>
            <person name="Imamovic A."/>
            <person name="Ireland A."/>
            <person name="Larimer J."/>
            <person name="McCowan C."/>
            <person name="Murphy C."/>
            <person name="Pearson M."/>
            <person name="Poon T.W."/>
            <person name="Priest M."/>
            <person name="Roberts A."/>
            <person name="Saif S."/>
            <person name="Shea T."/>
            <person name="Sisk P."/>
            <person name="Sykes S."/>
            <person name="Wortman J."/>
            <person name="Nusbaum C."/>
            <person name="Birren B."/>
        </authorList>
    </citation>
    <scope>NUCLEOTIDE SEQUENCE [LARGE SCALE GENOMIC DNA]</scope>
    <source>
        <strain evidence="20">Epiroticus2</strain>
    </source>
</reference>
<dbReference type="GO" id="GO:0006508">
    <property type="term" value="P:proteolysis"/>
    <property type="evidence" value="ECO:0007669"/>
    <property type="project" value="UniProtKB-KW"/>
</dbReference>
<keyword evidence="13" id="KW-0949">S-adenosyl-L-methionine</keyword>
<dbReference type="InterPro" id="IPR038765">
    <property type="entry name" value="Papain-like_cys_pep_sf"/>
</dbReference>
<accession>A0A182PVZ1</accession>
<evidence type="ECO:0000256" key="9">
    <source>
        <dbReference type="ARBA" id="ARBA00022833"/>
    </source>
</evidence>
<dbReference type="GO" id="GO:0004483">
    <property type="term" value="F:methyltransferase cap1 activity"/>
    <property type="evidence" value="ECO:0007669"/>
    <property type="project" value="UniProtKB-UniRule"/>
</dbReference>
<feature type="domain" description="RanBP2-type" evidence="16">
    <location>
        <begin position="1267"/>
        <end position="1296"/>
    </location>
</feature>
<keyword evidence="13" id="KW-0808">Transferase</keyword>
<evidence type="ECO:0000256" key="13">
    <source>
        <dbReference type="RuleBase" id="RU368012"/>
    </source>
</evidence>
<dbReference type="VEuPathDB" id="VectorBase:AEPI011128"/>
<dbReference type="CDD" id="cd00044">
    <property type="entry name" value="CysPc"/>
    <property type="match status" value="1"/>
</dbReference>
<dbReference type="Gene3D" id="3.90.70.10">
    <property type="entry name" value="Cysteine proteinases"/>
    <property type="match status" value="1"/>
</dbReference>
<dbReference type="FunFam" id="3.90.70.10:FF:000010">
    <property type="entry name" value="Calpain 15"/>
    <property type="match status" value="1"/>
</dbReference>
<dbReference type="PROSITE" id="PS50174">
    <property type="entry name" value="G_PATCH"/>
    <property type="match status" value="1"/>
</dbReference>
<dbReference type="STRING" id="199890.A0A182PVZ1"/>
<dbReference type="InterPro" id="IPR001300">
    <property type="entry name" value="Peptidase_C2_calpain_cat"/>
</dbReference>
<keyword evidence="9" id="KW-0862">Zinc</keyword>
<dbReference type="InterPro" id="IPR000169">
    <property type="entry name" value="Pept_cys_AS"/>
</dbReference>
<dbReference type="Proteomes" id="UP000075885">
    <property type="component" value="Unassembled WGS sequence"/>
</dbReference>
<feature type="domain" description="RanBP2-type" evidence="16">
    <location>
        <begin position="834"/>
        <end position="866"/>
    </location>
</feature>
<organism evidence="19 20">
    <name type="scientific">Anopheles epiroticus</name>
    <dbReference type="NCBI Taxonomy" id="199890"/>
    <lineage>
        <taxon>Eukaryota</taxon>
        <taxon>Metazoa</taxon>
        <taxon>Ecdysozoa</taxon>
        <taxon>Arthropoda</taxon>
        <taxon>Hexapoda</taxon>
        <taxon>Insecta</taxon>
        <taxon>Pterygota</taxon>
        <taxon>Neoptera</taxon>
        <taxon>Endopterygota</taxon>
        <taxon>Diptera</taxon>
        <taxon>Nematocera</taxon>
        <taxon>Culicoidea</taxon>
        <taxon>Culicidae</taxon>
        <taxon>Anophelinae</taxon>
        <taxon>Anopheles</taxon>
    </lineage>
</organism>
<dbReference type="InterPro" id="IPR022684">
    <property type="entry name" value="Calpain_cysteine_protease"/>
</dbReference>
<dbReference type="InterPro" id="IPR025816">
    <property type="entry name" value="RrmJ-type_MeTrfase"/>
</dbReference>
<feature type="region of interest" description="Disordered" evidence="14">
    <location>
        <begin position="1387"/>
        <end position="1408"/>
    </location>
</feature>
<dbReference type="SMART" id="SM00547">
    <property type="entry name" value="ZnF_RBZ"/>
    <property type="match status" value="5"/>
</dbReference>
<feature type="region of interest" description="Disordered" evidence="14">
    <location>
        <begin position="1"/>
        <end position="60"/>
    </location>
</feature>
<dbReference type="Pfam" id="PF01585">
    <property type="entry name" value="G-patch"/>
    <property type="match status" value="1"/>
</dbReference>
<comment type="catalytic activity">
    <reaction evidence="13">
        <text>a 5'-end (N(7)-methyl 5'-triphosphoguanosine)-ribonucleoside in mRNA + S-adenosyl-L-methionine = a 5'-end (N(7)-methyl 5'-triphosphoguanosine)-(2'-O-methyl-ribonucleoside) in mRNA + S-adenosyl-L-homocysteine + H(+)</text>
        <dbReference type="Rhea" id="RHEA:67020"/>
        <dbReference type="Rhea" id="RHEA-COMP:17167"/>
        <dbReference type="Rhea" id="RHEA-COMP:17168"/>
        <dbReference type="ChEBI" id="CHEBI:15378"/>
        <dbReference type="ChEBI" id="CHEBI:57856"/>
        <dbReference type="ChEBI" id="CHEBI:59789"/>
        <dbReference type="ChEBI" id="CHEBI:156461"/>
        <dbReference type="ChEBI" id="CHEBI:167609"/>
        <dbReference type="EC" id="2.1.1.57"/>
    </reaction>
</comment>
<dbReference type="GO" id="GO:0003676">
    <property type="term" value="F:nucleic acid binding"/>
    <property type="evidence" value="ECO:0007669"/>
    <property type="project" value="UniProtKB-UniRule"/>
</dbReference>
<evidence type="ECO:0000256" key="8">
    <source>
        <dbReference type="ARBA" id="ARBA00022807"/>
    </source>
</evidence>
<evidence type="ECO:0000313" key="19">
    <source>
        <dbReference type="EnsemblMetazoa" id="AEPI011128-PA"/>
    </source>
</evidence>
<feature type="compositionally biased region" description="Low complexity" evidence="14">
    <location>
        <begin position="1"/>
        <end position="11"/>
    </location>
</feature>
<keyword evidence="7 11" id="KW-0378">Hydrolase</keyword>
<keyword evidence="2" id="KW-0597">Phosphoprotein</keyword>
<evidence type="ECO:0000259" key="17">
    <source>
        <dbReference type="PROSITE" id="PS50203"/>
    </source>
</evidence>
<dbReference type="SUPFAM" id="SSF56091">
    <property type="entry name" value="DNA ligase/mRNA capping enzyme, catalytic domain"/>
    <property type="match status" value="1"/>
</dbReference>
<feature type="compositionally biased region" description="Polar residues" evidence="14">
    <location>
        <begin position="1148"/>
        <end position="1161"/>
    </location>
</feature>
<sequence length="2075" mass="234048">MASSANLSAESSAEEQETLSDDSHKNGKRPHTSDSDSEQSAKQFRLSRTEPATAPVTDDVQPAAVPFAQFSEKSFRMMKQMGYKAGTGLGKSGQGRVDLIETSSQKGRSGLGMKLNELNNAAEQWDSAEERLQIPEVCNWLVNVYAEAGSPGITREQLDAWIRVGPRKLLMDDEYKYCEQEILTQILASKSVFNNLGADDMRKARSKSNPFELIKSNIFINRAAVKMANMDSMFGFMLTSPLDRYGKPLVRDLDLFYFADVCAGPGGFSEYVLWRKGWYAKGFGFTLKGPYDFRLDDFSAGSPETFDPHYGPKEDGNVFDPVNIEGFTEYVMTQTETGVHLMMADGGFSVEGQENEQEILSKQLYMCQLIVALAIVRPDGHFVMKVFDLFTPFSVGLVYLAYRCFREISICKPNSSRPANSERYLVCKWKLPQTDLIQRHLQDVNRQMFDNRNANIDTLELVSEDVLRSDTAFHQYVCTSNNTIGRNQIAALLKIAAYCKNRDLVELRQMEVKQKCLALWKLPDGIRKFSNKGDPDQYVVKLFKEWNSLTKEVCQVEKKVQNPELKQTFPSVYDWCFVPIGTVENSGKNIRTILLGKGGKEVYRFDAKQCNWIPVTEVTIELPPGTIIYAEIVRELQGQGKSQIVINTLHIIDGLILGGENIRRLPLRQRIARCQQFAKALNKPLKGTATDSTNGSAVTVQIRAKKLYNLHDIELFFGSLETYRLKTGPPRLGYRVRNLIDPDRFYVPYGLLFLKETKPDYMKSLSKTRRMFYYYHVKTKSSRYPEQFENQNYEPETMSMFEETFHSRQLWRWETVHQVDPQYSQDKSSESVYRVDFRKYWYCTKCNYLNPTESVRCLRCRTFRRASVNVDLLHHPILSSRNTTSNNSGGGGGGGPVSSSYVRMKNVNRKLVSNDCLFRVIDSLALAHKNINRKKIERSAFVHPVPDPRCCWNRKRHLSQPSINRRWNCHRCRVYNRSVAWHCINCEALSVYAPVYKDTIWKSLTPTVASSTEPGTNPPTATDSGGPGIGSTSTVPFALFNLSPARSMEQVAETARCRVCIYNQFSFEGNTAAQACCCCCRRDGKERDRKKGMISGGDDRTFAGGLSITTITKRTGGLIVVPSTTARCNDNSSSGISVRLKENDKGKSYSQTGKKYQPSSGSGALEPIYAVINKEAKRKNINKLASDAVNNNSTTISVNQQPHVKESLRNYHGGGHDIFSVMDEYSTHQNSTILELDNIPAIVRVPIASFEQDLDDEWCTKLSKGTDEKEWSCRKCTLVNMSTVLACVACGGSKLRSMCNVEEMTLKKGEFWTCHKCTLKNSIMQTDCSACKSQRPAGKSVLMNESLATNRLILGQCDEQSNSSRSSSGVTPTIDSGAIPKQQQLQLQQQQQHTPVPPTVPSIPSSKSSQAVQVVSMPKRTWQCPACTYENSLACVVCDICSSHRHIDTGCLVWQQQQQLQNNRLEENQRQVDDLEALNRWKSIIEYCIENGQAFVDDSFPPATKSLYYQPSSNIECNPVAQWRRPHEILCEGGNQSTPPWAVFRTPLPSDICQGVLGNCWLLSALAVLAEREDLVKEVLLTKEICPQGAYQVKLCKDGRWTTVLVDDLLPCDKRGHLVYSQAKRKQLWVPLIEKAVAKIHGCYEALVSGRAIEGLATLTGAPCESIPLQASSLPLPSEDDLDRDLIWAQLLSSRLVKFLMGASCGGGNMKVDEDEYQRKGLRPRHAYSVLDVRDIKGHRLLKLRNPWGHFSWQGDWSDDSELWTDELRDSLMPHGGSEGVFWISFEDVLRYFDCIDICKVRSEWNEVRLFGTLQPLRALSCVLITVLEPTEAEFTLFQEGQRNSEKSQRSQLDLCVVLFRTRNPANPEVGRLVEHSKRQVRGFVGCHKMLETDLYMLVCLAFNHWHTGIDDFIHYPQCVLAIHSSKRLLVEQITPPPFLLADAIINLTLAKGQRHEGREGMTAYYLTKGWAGLVVMVENRHENKWIHVKCDCQESYNVVSTRGELKTVDSVPPLQRQVIIVLTQLEGSGGFSIAHRLTHRLANSGGLHDWGPPSSTHYPPIENVSELHSPRMIT</sequence>
<dbReference type="GO" id="GO:0005737">
    <property type="term" value="C:cytoplasm"/>
    <property type="evidence" value="ECO:0007669"/>
    <property type="project" value="TreeGrafter"/>
</dbReference>
<evidence type="ECO:0000256" key="12">
    <source>
        <dbReference type="PROSITE-ProRule" id="PRU00322"/>
    </source>
</evidence>
<dbReference type="InterPro" id="IPR000467">
    <property type="entry name" value="G_patch_dom"/>
</dbReference>
<evidence type="ECO:0000259" key="16">
    <source>
        <dbReference type="PROSITE" id="PS50199"/>
    </source>
</evidence>
<keyword evidence="13" id="KW-0507">mRNA processing</keyword>
<dbReference type="PROSITE" id="PS01358">
    <property type="entry name" value="ZF_RANBP2_1"/>
    <property type="match status" value="5"/>
</dbReference>
<dbReference type="Gene3D" id="2.30.30.380">
    <property type="entry name" value="Zn-finger domain of Sec23/24"/>
    <property type="match status" value="2"/>
</dbReference>
<evidence type="ECO:0000256" key="14">
    <source>
        <dbReference type="SAM" id="MobiDB-lite"/>
    </source>
</evidence>
<dbReference type="PANTHER" id="PTHR16121">
    <property type="entry name" value="CAP-SPECIFIC MRNA (NUCLEOSIDE-2'-O-)-METHYLTRANSFERASE 1-RELATED"/>
    <property type="match status" value="1"/>
</dbReference>
<dbReference type="FunFam" id="3.40.50.12760:FF:000004">
    <property type="entry name" value="FtsJ-like methyltransferase"/>
    <property type="match status" value="1"/>
</dbReference>
<dbReference type="PROSITE" id="PS00139">
    <property type="entry name" value="THIOL_PROTEASE_CYS"/>
    <property type="match status" value="1"/>
</dbReference>
<evidence type="ECO:0000256" key="1">
    <source>
        <dbReference type="ARBA" id="ARBA00007623"/>
    </source>
</evidence>
<keyword evidence="8 11" id="KW-0788">Thiol protease</keyword>
<evidence type="ECO:0000256" key="7">
    <source>
        <dbReference type="ARBA" id="ARBA00022801"/>
    </source>
</evidence>
<dbReference type="GO" id="GO:0016556">
    <property type="term" value="P:mRNA modification"/>
    <property type="evidence" value="ECO:0007669"/>
    <property type="project" value="UniProtKB-UniRule"/>
</dbReference>
<dbReference type="GO" id="GO:0032259">
    <property type="term" value="P:methylation"/>
    <property type="evidence" value="ECO:0007669"/>
    <property type="project" value="UniProtKB-KW"/>
</dbReference>
<comment type="subcellular location">
    <subcellularLocation>
        <location evidence="13">Nucleus</location>
    </subcellularLocation>
</comment>
<evidence type="ECO:0000256" key="6">
    <source>
        <dbReference type="ARBA" id="ARBA00022771"/>
    </source>
</evidence>
<proteinExistence type="inferred from homology"/>
<dbReference type="PROSITE" id="PS51613">
    <property type="entry name" value="SAM_MT_RRMJ"/>
    <property type="match status" value="1"/>
</dbReference>
<dbReference type="PROSITE" id="PS50199">
    <property type="entry name" value="ZF_RANBP2_2"/>
    <property type="match status" value="3"/>
</dbReference>
<dbReference type="Pfam" id="PF00641">
    <property type="entry name" value="Zn_ribbon_RanBP"/>
    <property type="match status" value="5"/>
</dbReference>
<dbReference type="GO" id="GO:0005634">
    <property type="term" value="C:nucleus"/>
    <property type="evidence" value="ECO:0007669"/>
    <property type="project" value="UniProtKB-SubCell"/>
</dbReference>
<dbReference type="SMART" id="SM00230">
    <property type="entry name" value="CysPc"/>
    <property type="match status" value="1"/>
</dbReference>
<feature type="domain" description="G-patch" evidence="15">
    <location>
        <begin position="70"/>
        <end position="116"/>
    </location>
</feature>
<dbReference type="EC" id="2.1.1.57" evidence="13"/>
<feature type="domain" description="Calpain catalytic" evidence="17">
    <location>
        <begin position="1494"/>
        <end position="1802"/>
    </location>
</feature>
<dbReference type="InterPro" id="IPR001876">
    <property type="entry name" value="Znf_RanBP2"/>
</dbReference>
<evidence type="ECO:0000256" key="2">
    <source>
        <dbReference type="ARBA" id="ARBA00022553"/>
    </source>
</evidence>
<keyword evidence="5" id="KW-0677">Repeat</keyword>
<keyword evidence="13" id="KW-0506">mRNA capping</keyword>
<evidence type="ECO:0000313" key="20">
    <source>
        <dbReference type="Proteomes" id="UP000075885"/>
    </source>
</evidence>
<keyword evidence="3 11" id="KW-0645">Protease</keyword>
<dbReference type="GO" id="GO:0004198">
    <property type="term" value="F:calcium-dependent cysteine-type endopeptidase activity"/>
    <property type="evidence" value="ECO:0007669"/>
    <property type="project" value="InterPro"/>
</dbReference>
<feature type="active site" evidence="10 11">
    <location>
        <position position="1726"/>
    </location>
</feature>
<evidence type="ECO:0000256" key="3">
    <source>
        <dbReference type="ARBA" id="ARBA00022670"/>
    </source>
</evidence>
<dbReference type="GO" id="GO:0008270">
    <property type="term" value="F:zinc ion binding"/>
    <property type="evidence" value="ECO:0007669"/>
    <property type="project" value="UniProtKB-KW"/>
</dbReference>
<dbReference type="GO" id="GO:0006370">
    <property type="term" value="P:7-methylguanosine mRNA capping"/>
    <property type="evidence" value="ECO:0007669"/>
    <property type="project" value="UniProtKB-UniRule"/>
</dbReference>
<reference evidence="19" key="2">
    <citation type="submission" date="2020-05" db="UniProtKB">
        <authorList>
            <consortium name="EnsemblMetazoa"/>
        </authorList>
    </citation>
    <scope>IDENTIFICATION</scope>
    <source>
        <strain evidence="19">Epiroticus2</strain>
    </source>
</reference>
<comment type="function">
    <text evidence="13">S-adenosyl-L-methionine-dependent methyltransferase that mediates RNA cap1 2'-O-ribose methylation to the 5'-cap structure of RNAs. Methylates the ribose of the first nucleotide of a m(7)GpppG-capped mRNA to produce m(7)GpppNmp (cap1).</text>
</comment>
<feature type="region of interest" description="Disordered" evidence="14">
    <location>
        <begin position="1008"/>
        <end position="1028"/>
    </location>
</feature>
<feature type="compositionally biased region" description="Polar residues" evidence="14">
    <location>
        <begin position="1008"/>
        <end position="1023"/>
    </location>
</feature>
<feature type="active site" evidence="10 11">
    <location>
        <position position="1746"/>
    </location>
</feature>
<name>A0A182PVZ1_9DIPT</name>
<dbReference type="Pfam" id="PF01728">
    <property type="entry name" value="FtsJ"/>
    <property type="match status" value="1"/>
</dbReference>
<keyword evidence="6 12" id="KW-0863">Zinc-finger</keyword>
<evidence type="ECO:0000256" key="11">
    <source>
        <dbReference type="PROSITE-ProRule" id="PRU00239"/>
    </source>
</evidence>
<feature type="domain" description="RrmJ-type SAM-dependent 2'-O-MTase" evidence="18">
    <location>
        <begin position="218"/>
        <end position="431"/>
    </location>
</feature>
<evidence type="ECO:0000259" key="18">
    <source>
        <dbReference type="PROSITE" id="PS51613"/>
    </source>
</evidence>
<dbReference type="Gene3D" id="3.40.50.12760">
    <property type="match status" value="1"/>
</dbReference>
<protein>
    <recommendedName>
        <fullName evidence="13">Cap-specific mRNA (nucleoside-2'-O-)-methyltransferase 1</fullName>
        <ecNumber evidence="13">2.1.1.57</ecNumber>
    </recommendedName>
    <alternativeName>
        <fullName evidence="13">Cap1 2'O-ribose methyltransferase 1</fullName>
    </alternativeName>
</protein>
<dbReference type="PROSITE" id="PS50203">
    <property type="entry name" value="CALPAIN_CAT"/>
    <property type="match status" value="1"/>
</dbReference>
<dbReference type="SUPFAM" id="SSF54001">
    <property type="entry name" value="Cysteine proteinases"/>
    <property type="match status" value="1"/>
</dbReference>
<dbReference type="PANTHER" id="PTHR16121:SF0">
    <property type="entry name" value="CAP-SPECIFIC MRNA (NUCLEOSIDE-2'-O-)-METHYLTRANSFERASE 1"/>
    <property type="match status" value="1"/>
</dbReference>
<evidence type="ECO:0000256" key="5">
    <source>
        <dbReference type="ARBA" id="ARBA00022737"/>
    </source>
</evidence>
<keyword evidence="13" id="KW-0539">Nucleus</keyword>
<keyword evidence="13" id="KW-0489">Methyltransferase</keyword>
<dbReference type="InterPro" id="IPR002877">
    <property type="entry name" value="RNA_MeTrfase_FtsJ_dom"/>
</dbReference>